<accession>A0A542ESR6</accession>
<feature type="region of interest" description="Disordered" evidence="1">
    <location>
        <begin position="48"/>
        <end position="183"/>
    </location>
</feature>
<evidence type="ECO:0000256" key="2">
    <source>
        <dbReference type="SAM" id="Phobius"/>
    </source>
</evidence>
<gene>
    <name evidence="3" type="ORF">FB475_2538</name>
</gene>
<feature type="compositionally biased region" description="Pro residues" evidence="1">
    <location>
        <begin position="136"/>
        <end position="150"/>
    </location>
</feature>
<feature type="transmembrane region" description="Helical" evidence="2">
    <location>
        <begin position="12"/>
        <end position="33"/>
    </location>
</feature>
<dbReference type="Proteomes" id="UP000316298">
    <property type="component" value="Unassembled WGS sequence"/>
</dbReference>
<feature type="compositionally biased region" description="Pro residues" evidence="1">
    <location>
        <begin position="158"/>
        <end position="173"/>
    </location>
</feature>
<feature type="compositionally biased region" description="Low complexity" evidence="1">
    <location>
        <begin position="114"/>
        <end position="134"/>
    </location>
</feature>
<protein>
    <submittedName>
        <fullName evidence="3">Uncharacterized protein</fullName>
    </submittedName>
</protein>
<evidence type="ECO:0000313" key="4">
    <source>
        <dbReference type="Proteomes" id="UP000316298"/>
    </source>
</evidence>
<name>A0A542ESR6_9ACTN</name>
<organism evidence="3 4">
    <name type="scientific">Kribbella jejuensis</name>
    <dbReference type="NCBI Taxonomy" id="236068"/>
    <lineage>
        <taxon>Bacteria</taxon>
        <taxon>Bacillati</taxon>
        <taxon>Actinomycetota</taxon>
        <taxon>Actinomycetes</taxon>
        <taxon>Propionibacteriales</taxon>
        <taxon>Kribbellaceae</taxon>
        <taxon>Kribbella</taxon>
    </lineage>
</organism>
<reference evidence="3 4" key="1">
    <citation type="submission" date="2019-06" db="EMBL/GenBank/DDBJ databases">
        <title>Sequencing the genomes of 1000 actinobacteria strains.</title>
        <authorList>
            <person name="Klenk H.-P."/>
        </authorList>
    </citation>
    <scope>NUCLEOTIDE SEQUENCE [LARGE SCALE GENOMIC DNA]</scope>
    <source>
        <strain evidence="3 4">DSM 17305</strain>
    </source>
</reference>
<keyword evidence="2" id="KW-0472">Membrane</keyword>
<evidence type="ECO:0000256" key="1">
    <source>
        <dbReference type="SAM" id="MobiDB-lite"/>
    </source>
</evidence>
<proteinExistence type="predicted"/>
<feature type="compositionally biased region" description="Polar residues" evidence="1">
    <location>
        <begin position="71"/>
        <end position="88"/>
    </location>
</feature>
<keyword evidence="4" id="KW-1185">Reference proteome</keyword>
<dbReference type="AlphaFoldDB" id="A0A542ESR6"/>
<keyword evidence="2" id="KW-1133">Transmembrane helix</keyword>
<comment type="caution">
    <text evidence="3">The sequence shown here is derived from an EMBL/GenBank/DDBJ whole genome shotgun (WGS) entry which is preliminary data.</text>
</comment>
<dbReference type="RefSeq" id="WP_141855594.1">
    <property type="nucleotide sequence ID" value="NZ_BAAAKA010000016.1"/>
</dbReference>
<evidence type="ECO:0000313" key="3">
    <source>
        <dbReference type="EMBL" id="TQJ18403.1"/>
    </source>
</evidence>
<dbReference type="EMBL" id="VFMM01000001">
    <property type="protein sequence ID" value="TQJ18403.1"/>
    <property type="molecule type" value="Genomic_DNA"/>
</dbReference>
<feature type="compositionally biased region" description="Low complexity" evidence="1">
    <location>
        <begin position="53"/>
        <end position="63"/>
    </location>
</feature>
<sequence>MSARVSRRRRQVAAGAGVVLGGYLVLVVIALLGGPRIGASFLPLPGAGPQPASPVAAPQPGQVSENVAIPHTTTATPGAPSTVSTPLPTATKPGGAEIPTGSTTTPDAPGTDSTPTPEIAETAIPTTAPATRRPPTADPTVPPTPDPPTADPTTITPTTPPTPTASPTTPPDPGTGGGLTGALTRLLHKLGL</sequence>
<keyword evidence="2" id="KW-0812">Transmembrane</keyword>